<reference evidence="3 4" key="1">
    <citation type="submission" date="2020-11" db="EMBL/GenBank/DDBJ databases">
        <title>Kaistella gelatinilytica sp. nov., a flavobacterium isolated from Antarctic Soil.</title>
        <authorList>
            <person name="Li J."/>
        </authorList>
    </citation>
    <scope>NUCLEOTIDE SEQUENCE [LARGE SCALE GENOMIC DNA]</scope>
    <source>
        <strain evidence="3 4">G5-32</strain>
    </source>
</reference>
<sequence>MRKLIFTILLSVLSAKYFVAQDYKKAPNSYIFDINSPIDRKGLLIPVIKAYKMWEQAEYLSTGGVGTTIPAGIATSTLVWEDNPGLIRNLSITGAGNAAKIEVEINRAKGKGNAVVDYKVDDITYWSWHIWVVDEPGNSSFDNVFSPFYEIQDINGTSKYTLTFMDRTLGASSNSFLGNEWNKSSGLSYQYGRKDPFPVFIYKDLSYYEAGSESQALRHPYFAQSPGYSSVYPNYIRGGAAYPTDLVNDLIKYSVNNPVAPILPSPSVTNEPWYSNLPFKTGSNTPTDTDDVTHDLWADNMGGSNSTSLANNKKMKLKSPYDPCPNGWRVPSFVNQRVTQNFSSPWGWNGSGGSTLVIDLINPNVTSPRADQVKFYPGLGVDFRNSTGRTFGTFATNGKYVYYKTNPPATQFYSQDIQSEVDLFSATMSTAGQSRTMSFINDVGRFDANNGKGAFALYSHVTVGTSGSNVKCVKDFNYQLTTISGAPVQNYDFPTEFFDNAAVTEIKEGLHLPNSYILAPDGSDFNFPILKGLAVYNQYLTDHQTVPGNLRANVLWTSNKDLIQNIKLDNSCGDLKRAYIKLKRKAGATGNALVSIENAVTGEIYWSWHIWVPNEDPTAAAFTYTTETERPMLNTIGYTNSGASPLTTQFMDRNLGAVYSFPSDITNLSIDLILINKAKKSIGLFYQWGRKDPLNSFQYAGNAENYSIYKPVIDFNEATSTYGEIISWDPDITSISQITNEATAVHASSLKKAEKIAKMLNFSAQNPTSMLVETATNDWLSSINGLYSERWGHADTKSVFDPCPEGWRIPDFSFLNFNSLRQNFAVAGQDTEVRGTSPWYFANGTSSTTFAFNSALLSAVGTTNISEIKTAFFGVPQSLPYNVSTIYGGSKIMKTAGEVFGWNFANNTNGYVIGNYPNSKALNVTDNSLLAGINYTALWSAAPEIFQRGEAKAMVINGDNMYSGTIVDFTSDHSQSFKPQFAMNVRCAKQLDVYRGDNGMIEIAPIQCPAGPLNAYEQNTFNDLEIYPNPVDDFINIKQVGKFEYQLFDVSGKLVKSGKVVDQKISTVNLPKGIYVLVVQNDHNQKVTKKIIRR</sequence>
<organism evidence="3 4">
    <name type="scientific">Kaistella gelatinilytica</name>
    <dbReference type="NCBI Taxonomy" id="2787636"/>
    <lineage>
        <taxon>Bacteria</taxon>
        <taxon>Pseudomonadati</taxon>
        <taxon>Bacteroidota</taxon>
        <taxon>Flavobacteriia</taxon>
        <taxon>Flavobacteriales</taxon>
        <taxon>Weeksellaceae</taxon>
        <taxon>Chryseobacterium group</taxon>
        <taxon>Kaistella</taxon>
    </lineage>
</organism>
<comment type="caution">
    <text evidence="3">The sequence shown here is derived from an EMBL/GenBank/DDBJ whole genome shotgun (WGS) entry which is preliminary data.</text>
</comment>
<evidence type="ECO:0000259" key="2">
    <source>
        <dbReference type="Pfam" id="PF18962"/>
    </source>
</evidence>
<evidence type="ECO:0000256" key="1">
    <source>
        <dbReference type="ARBA" id="ARBA00022729"/>
    </source>
</evidence>
<feature type="domain" description="Secretion system C-terminal sorting" evidence="2">
    <location>
        <begin position="1026"/>
        <end position="1092"/>
    </location>
</feature>
<accession>A0ABS0FD19</accession>
<keyword evidence="4" id="KW-1185">Reference proteome</keyword>
<dbReference type="NCBIfam" id="TIGR04183">
    <property type="entry name" value="Por_Secre_tail"/>
    <property type="match status" value="1"/>
</dbReference>
<keyword evidence="1" id="KW-0732">Signal</keyword>
<evidence type="ECO:0000313" key="3">
    <source>
        <dbReference type="EMBL" id="MBF8457552.1"/>
    </source>
</evidence>
<dbReference type="Pfam" id="PF18962">
    <property type="entry name" value="Por_Secre_tail"/>
    <property type="match status" value="1"/>
</dbReference>
<proteinExistence type="predicted"/>
<dbReference type="EMBL" id="JADPVI010000002">
    <property type="protein sequence ID" value="MBF8457552.1"/>
    <property type="molecule type" value="Genomic_DNA"/>
</dbReference>
<dbReference type="InterPro" id="IPR026444">
    <property type="entry name" value="Secre_tail"/>
</dbReference>
<name>A0ABS0FD19_9FLAO</name>
<evidence type="ECO:0000313" key="4">
    <source>
        <dbReference type="Proteomes" id="UP000660070"/>
    </source>
</evidence>
<gene>
    <name evidence="3" type="ORF">IV494_10215</name>
</gene>
<dbReference type="RefSeq" id="WP_196080036.1">
    <property type="nucleotide sequence ID" value="NZ_JADPVI010000002.1"/>
</dbReference>
<dbReference type="Proteomes" id="UP000660070">
    <property type="component" value="Unassembled WGS sequence"/>
</dbReference>
<protein>
    <submittedName>
        <fullName evidence="3">T9SS type A sorting domain-containing protein</fullName>
    </submittedName>
</protein>